<reference evidence="17" key="1">
    <citation type="submission" date="2019-12" db="EMBL/GenBank/DDBJ databases">
        <title>Genome sequencing and annotation of Brassica cretica.</title>
        <authorList>
            <person name="Studholme D.J."/>
            <person name="Sarris P."/>
        </authorList>
    </citation>
    <scope>NUCLEOTIDE SEQUENCE</scope>
    <source>
        <strain evidence="17">PFS-109/04</strain>
        <tissue evidence="17">Leaf</tissue>
    </source>
</reference>
<evidence type="ECO:0000256" key="10">
    <source>
        <dbReference type="ARBA" id="ARBA00023136"/>
    </source>
</evidence>
<proteinExistence type="inferred from homology"/>
<feature type="repeat" description="CHCR" evidence="14">
    <location>
        <begin position="73"/>
        <end position="223"/>
    </location>
</feature>
<feature type="repeat" description="CHCR" evidence="14">
    <location>
        <begin position="969"/>
        <end position="1110"/>
    </location>
</feature>
<dbReference type="InterPro" id="IPR012331">
    <property type="entry name" value="Clathrin_H-chain_linker"/>
</dbReference>
<feature type="transmembrane region" description="Helical" evidence="15">
    <location>
        <begin position="1614"/>
        <end position="1636"/>
    </location>
</feature>
<dbReference type="GO" id="GO:0032051">
    <property type="term" value="F:clathrin light chain binding"/>
    <property type="evidence" value="ECO:0007669"/>
    <property type="project" value="TreeGrafter"/>
</dbReference>
<dbReference type="PROSITE" id="PS50236">
    <property type="entry name" value="CHCR"/>
    <property type="match status" value="5"/>
</dbReference>
<evidence type="ECO:0000256" key="14">
    <source>
        <dbReference type="PROSITE-ProRule" id="PRU01006"/>
    </source>
</evidence>
<dbReference type="InterPro" id="IPR011990">
    <property type="entry name" value="TPR-like_helical_dom_sf"/>
</dbReference>
<dbReference type="NCBIfam" id="TIGR00797">
    <property type="entry name" value="matE"/>
    <property type="match status" value="1"/>
</dbReference>
<dbReference type="GO" id="GO:0006898">
    <property type="term" value="P:receptor-mediated endocytosis"/>
    <property type="evidence" value="ECO:0007669"/>
    <property type="project" value="TreeGrafter"/>
</dbReference>
<dbReference type="InterPro" id="IPR015348">
    <property type="entry name" value="Clathrin_H-chain_linker_core"/>
</dbReference>
<dbReference type="Gene3D" id="1.25.40.30">
    <property type="match status" value="1"/>
</dbReference>
<dbReference type="PANTHER" id="PTHR10292">
    <property type="entry name" value="CLATHRIN HEAVY CHAIN RELATED"/>
    <property type="match status" value="1"/>
</dbReference>
<feature type="transmembrane region" description="Helical" evidence="15">
    <location>
        <begin position="1524"/>
        <end position="1546"/>
    </location>
</feature>
<dbReference type="SMART" id="SM00299">
    <property type="entry name" value="CLH"/>
    <property type="match status" value="5"/>
</dbReference>
<dbReference type="GO" id="GO:0030130">
    <property type="term" value="C:clathrin coat of trans-Golgi network vesicle"/>
    <property type="evidence" value="ECO:0007669"/>
    <property type="project" value="InterPro"/>
</dbReference>
<feature type="repeat" description="CHCR" evidence="14">
    <location>
        <begin position="656"/>
        <end position="821"/>
    </location>
</feature>
<dbReference type="InterPro" id="IPR055358">
    <property type="entry name" value="CHCR"/>
</dbReference>
<evidence type="ECO:0000313" key="17">
    <source>
        <dbReference type="EMBL" id="KAF3514180.1"/>
    </source>
</evidence>
<keyword evidence="6" id="KW-0254">Endocytosis</keyword>
<comment type="caution">
    <text evidence="15">Lacks conserved residue(s) required for the propagation of feature annotation.</text>
</comment>
<evidence type="ECO:0000256" key="4">
    <source>
        <dbReference type="ARBA" id="ARBA00009535"/>
    </source>
</evidence>
<dbReference type="Pfam" id="PF01554">
    <property type="entry name" value="MatE"/>
    <property type="match status" value="2"/>
</dbReference>
<keyword evidence="11" id="KW-0168">Coated pit</keyword>
<feature type="transmembrane region" description="Helical" evidence="15">
    <location>
        <begin position="1403"/>
        <end position="1423"/>
    </location>
</feature>
<dbReference type="SUPFAM" id="SSF50989">
    <property type="entry name" value="Clathrin heavy-chain terminal domain"/>
    <property type="match status" value="1"/>
</dbReference>
<gene>
    <name evidence="17" type="ORF">F2Q69_00003122</name>
</gene>
<dbReference type="GO" id="GO:0042910">
    <property type="term" value="F:xenobiotic transmembrane transporter activity"/>
    <property type="evidence" value="ECO:0007669"/>
    <property type="project" value="InterPro"/>
</dbReference>
<dbReference type="CDD" id="cd13136">
    <property type="entry name" value="MATE_DinF_like"/>
    <property type="match status" value="1"/>
</dbReference>
<dbReference type="Pfam" id="PF00637">
    <property type="entry name" value="Clathrin"/>
    <property type="match status" value="8"/>
</dbReference>
<evidence type="ECO:0000259" key="16">
    <source>
        <dbReference type="Pfam" id="PF09268"/>
    </source>
</evidence>
<dbReference type="InterPro" id="IPR022365">
    <property type="entry name" value="Clathrin_H-chain_propeller_rpt"/>
</dbReference>
<keyword evidence="7 15" id="KW-0812">Transmembrane</keyword>
<dbReference type="Gene3D" id="2.130.10.110">
    <property type="entry name" value="Clathrin heavy-chain terminal domain"/>
    <property type="match status" value="1"/>
</dbReference>
<keyword evidence="10 15" id="KW-0472">Membrane</keyword>
<evidence type="ECO:0000256" key="8">
    <source>
        <dbReference type="ARBA" id="ARBA00022737"/>
    </source>
</evidence>
<comment type="similarity">
    <text evidence="5 15">Belongs to the multi antimicrobial extrusion (MATE) (TC 2.A.66.1) family.</text>
</comment>
<comment type="subcellular location">
    <subcellularLocation>
        <location evidence="2">Cytoplasmic vesicle membrane</location>
        <topology evidence="2">Peripheral membrane protein</topology>
        <orientation evidence="2">Cytoplasmic side</orientation>
    </subcellularLocation>
    <subcellularLocation>
        <location evidence="3">Membrane</location>
        <location evidence="3">Coated pit</location>
        <topology evidence="3">Peripheral membrane protein</topology>
        <orientation evidence="3">Cytoplasmic side</orientation>
    </subcellularLocation>
    <subcellularLocation>
        <location evidence="1">Membrane</location>
        <topology evidence="1">Multi-pass membrane protein</topology>
    </subcellularLocation>
</comment>
<comment type="similarity">
    <text evidence="4">Belongs to the clathrin heavy chain family.</text>
</comment>
<evidence type="ECO:0000256" key="15">
    <source>
        <dbReference type="RuleBase" id="RU004914"/>
    </source>
</evidence>
<dbReference type="PANTHER" id="PTHR10292:SF34">
    <property type="entry name" value="CLATHRIN HEAVY CHAIN 1-RELATED"/>
    <property type="match status" value="1"/>
</dbReference>
<dbReference type="InterPro" id="IPR016024">
    <property type="entry name" value="ARM-type_fold"/>
</dbReference>
<feature type="repeat" description="CHCR" evidence="14">
    <location>
        <begin position="826"/>
        <end position="965"/>
    </location>
</feature>
<accession>A0A8S9PGE4</accession>
<dbReference type="GO" id="GO:0006886">
    <property type="term" value="P:intracellular protein transport"/>
    <property type="evidence" value="ECO:0007669"/>
    <property type="project" value="UniProtKB-UniRule"/>
</dbReference>
<dbReference type="GO" id="GO:0071439">
    <property type="term" value="C:clathrin complex"/>
    <property type="evidence" value="ECO:0007669"/>
    <property type="project" value="TreeGrafter"/>
</dbReference>
<comment type="caution">
    <text evidence="17">The sequence shown here is derived from an EMBL/GenBank/DDBJ whole genome shotgun (WGS) entry which is preliminary data.</text>
</comment>
<dbReference type="EMBL" id="QGKX02001521">
    <property type="protein sequence ID" value="KAF3514180.1"/>
    <property type="molecule type" value="Genomic_DNA"/>
</dbReference>
<keyword evidence="9 15" id="KW-1133">Transmembrane helix</keyword>
<name>A0A8S9PGE4_BRACR</name>
<comment type="function">
    <text evidence="13">Clathrin is the major protein of the polyhedral coat of coated pits and vesicles. Mediates endocytosis and is required for a correct polar distribution of PIN auxin transporters.</text>
</comment>
<dbReference type="FunFam" id="1.25.40.10:FF:000001">
    <property type="entry name" value="Clathrin heavy chain"/>
    <property type="match status" value="1"/>
</dbReference>
<evidence type="ECO:0000256" key="1">
    <source>
        <dbReference type="ARBA" id="ARBA00004141"/>
    </source>
</evidence>
<feature type="transmembrane region" description="Helical" evidence="15">
    <location>
        <begin position="1444"/>
        <end position="1468"/>
    </location>
</feature>
<dbReference type="GO" id="GO:0015297">
    <property type="term" value="F:antiporter activity"/>
    <property type="evidence" value="ECO:0007669"/>
    <property type="project" value="InterPro"/>
</dbReference>
<feature type="transmembrane region" description="Helical" evidence="15">
    <location>
        <begin position="1588"/>
        <end position="1608"/>
    </location>
</feature>
<evidence type="ECO:0000256" key="13">
    <source>
        <dbReference type="ARBA" id="ARBA00059278"/>
    </source>
</evidence>
<dbReference type="Proteomes" id="UP000712600">
    <property type="component" value="Unassembled WGS sequence"/>
</dbReference>
<dbReference type="SUPFAM" id="SSF48371">
    <property type="entry name" value="ARM repeat"/>
    <property type="match status" value="5"/>
</dbReference>
<evidence type="ECO:0000256" key="6">
    <source>
        <dbReference type="ARBA" id="ARBA00022583"/>
    </source>
</evidence>
<dbReference type="GO" id="GO:0009506">
    <property type="term" value="C:plasmodesma"/>
    <property type="evidence" value="ECO:0007669"/>
    <property type="project" value="TreeGrafter"/>
</dbReference>
<protein>
    <recommendedName>
        <fullName evidence="15">Protein DETOXIFICATION</fullName>
    </recommendedName>
    <alternativeName>
        <fullName evidence="15">Multidrug and toxic compound extrusion protein</fullName>
    </alternativeName>
</protein>
<evidence type="ECO:0000256" key="2">
    <source>
        <dbReference type="ARBA" id="ARBA00004180"/>
    </source>
</evidence>
<evidence type="ECO:0000256" key="12">
    <source>
        <dbReference type="ARBA" id="ARBA00023329"/>
    </source>
</evidence>
<dbReference type="GO" id="GO:0009507">
    <property type="term" value="C:chloroplast"/>
    <property type="evidence" value="ECO:0007669"/>
    <property type="project" value="TreeGrafter"/>
</dbReference>
<evidence type="ECO:0000256" key="7">
    <source>
        <dbReference type="ARBA" id="ARBA00022692"/>
    </source>
</evidence>
<feature type="transmembrane region" description="Helical" evidence="15">
    <location>
        <begin position="1480"/>
        <end position="1503"/>
    </location>
</feature>
<dbReference type="FunFam" id="1.25.40.10:FF:000002">
    <property type="entry name" value="Clathrin heavy chain"/>
    <property type="match status" value="1"/>
</dbReference>
<dbReference type="InterPro" id="IPR002528">
    <property type="entry name" value="MATE_fam"/>
</dbReference>
<organism evidence="17 18">
    <name type="scientific">Brassica cretica</name>
    <name type="common">Mustard</name>
    <dbReference type="NCBI Taxonomy" id="69181"/>
    <lineage>
        <taxon>Eukaryota</taxon>
        <taxon>Viridiplantae</taxon>
        <taxon>Streptophyta</taxon>
        <taxon>Embryophyta</taxon>
        <taxon>Tracheophyta</taxon>
        <taxon>Spermatophyta</taxon>
        <taxon>Magnoliopsida</taxon>
        <taxon>eudicotyledons</taxon>
        <taxon>Gunneridae</taxon>
        <taxon>Pentapetalae</taxon>
        <taxon>rosids</taxon>
        <taxon>malvids</taxon>
        <taxon>Brassicales</taxon>
        <taxon>Brassicaceae</taxon>
        <taxon>Brassiceae</taxon>
        <taxon>Brassica</taxon>
    </lineage>
</organism>
<dbReference type="GO" id="GO:0030132">
    <property type="term" value="C:clathrin coat of coated pit"/>
    <property type="evidence" value="ECO:0007669"/>
    <property type="project" value="InterPro"/>
</dbReference>
<keyword evidence="12" id="KW-0968">Cytoplasmic vesicle</keyword>
<evidence type="ECO:0000256" key="9">
    <source>
        <dbReference type="ARBA" id="ARBA00022989"/>
    </source>
</evidence>
<feature type="domain" description="Clathrin heavy chain linker core motif" evidence="16">
    <location>
        <begin position="541"/>
        <end position="564"/>
    </location>
</feature>
<sequence length="1653" mass="185024">MPASDYLLRLQTILLTDPQGAVNFALMMSQTEGGCPVDFNTITDLFLQVEKSTAFLLDVLKPNLPEHAFLQTKVLEINLVTFPKVADAILANEMFSHYDWPRVAQLCEKAGLFIQALKDPEIHFKYIEAAAKTGQIKEVERVTRESNFFDAEKAKTCLMEAKLPDARPLINVCDRFGFVPDLTHYLYTNNMLRYIERYVQKVNPGNAPLVVGQLLDDECPEDFIKSLILSVRSLLPVEPLVEECEKRNRLCLLTQFLEHLVSEGSQDVHVHNALRKIIIDTQVPGTTQDHLQIFNIEAKAKLKSHQMPEQVAFWKWITLKMLGLVTQNSVYHWSIEGDSEPVKMFDRTATLANNQIINYKCSPNEKWLVLIGIAPGPPERAQLVKGNMQLFSVDQQRSQALEAHAASFAQFKVPGNENPSILISFASKSFNAGQITSKLHVIELGAQPGKPSFTKKQADLFFPPDFADDFPVAMQVSHKFSLIYVITKLGLLFVYDLETASAIYRNRISPDPIFLTSEASSVGGFYAINRRGQVLLATVNEATIIPFISGQLNNLELAVNLAKRGNLRGAEELVCDDYLAEVVVERFKELFAQTKYKEAAELAAESPQGILRTPDTVAKFQSLELSRLVVNQNKKNLLENWLAEDKLECSEELGDLVKVGYTPDYMFLLQTILRTDPQRNLIREATAFLLDVLKPNLPEHAFLQTKVLEINLVTFPNVADAILANGMFSHYDRPRVAQLCEKAGLFIQSLKTKNFLMEAKLPDARPLINVCDRFGFVPDLTHYLYTNNMLRYIEGYVQKVNPGNAPLVVGQLLDDECPEDFIKGLILSVRSLLPVEPLVDECEKRNRLRLLTQFLEHLVSEGSQDVHVHNALAIKADPSRVMDYINRLDNFDGPAVGEVAVEAQLYEEAFAIFKKFNLNVQAVDVLLDNVKSIERAVEFAFRVEEDSVWSQVAKAQLREGLVSDAIESFIRAEDATHFLEVIRATEDANVYDDLVRYLLMVRQKVKEPKVDSELIYAYAKIDRLGEIEEFILMPNVANLPNVGDRLYDEALYEAAKIIYAFISNWGKLAVTLVKLQQFQGAVDAARKANSAKTWKEVCFACVDAEEFRLAQICGLNVIIQVDDLEEVSEFYQNRGCFNELISLMESGLGLERAHMGIFTELGVLYARYRYEKLMEHIKLFSTRLNIPKLIRACDEQQHWQELTYLYIQYDEFDNAATTVMNHSPEAWEHMQFKDIVAKVANVELYYKAVHFYLQEHPDLNNDLLNVLALRLDHTRVVDIMRKAGQLRLIKPYMVAVQSNNVSAVNEALNEIYVEEEDYDSSKVLLGVMGVKPNSAVLSPAHKYLTIRSLGAPALLLSLSMQGIFRGFKDTKTPLYATIVADVINIILDPIFIFVLHLGVSGAAIAHVISQYFMTLILFIRLASKVNLMPPNFGALQFGKFLKNGGLLLARTIAVTFCQTLAAAMAARLGTTPMAAFQICLQVWLTTSLLADGLAVAGQAILACSFAEKDYNKVSSAASRVLQMGFVLGLGLSVFVGLGLYFGAGIFTKDPAVIHLIAIGIPFVAATQPINSLAFVLDGVNFGASDFAYTAYSMVGVAAISIAAIIYMAKFNGFLGIWIALTIYMGLRAITGIARIATGTGPWRYLRGRSPSSY</sequence>
<keyword evidence="8" id="KW-0677">Repeat</keyword>
<dbReference type="GO" id="GO:0005198">
    <property type="term" value="F:structural molecule activity"/>
    <property type="evidence" value="ECO:0007669"/>
    <property type="project" value="InterPro"/>
</dbReference>
<evidence type="ECO:0000256" key="11">
    <source>
        <dbReference type="ARBA" id="ARBA00023176"/>
    </source>
</evidence>
<evidence type="ECO:0000313" key="18">
    <source>
        <dbReference type="Proteomes" id="UP000712600"/>
    </source>
</evidence>
<dbReference type="Pfam" id="PF01394">
    <property type="entry name" value="Clathrin_propel"/>
    <property type="match status" value="1"/>
</dbReference>
<dbReference type="InterPro" id="IPR000547">
    <property type="entry name" value="Clathrin_H-chain/VPS_repeat"/>
</dbReference>
<feature type="transmembrane region" description="Helical" evidence="15">
    <location>
        <begin position="1552"/>
        <end position="1576"/>
    </location>
</feature>
<dbReference type="Pfam" id="PF09268">
    <property type="entry name" value="Clathrin-link"/>
    <property type="match status" value="1"/>
</dbReference>
<dbReference type="InterPro" id="IPR016025">
    <property type="entry name" value="Clathrin_H-chain_N"/>
</dbReference>
<evidence type="ECO:0000256" key="5">
    <source>
        <dbReference type="ARBA" id="ARBA00010199"/>
    </source>
</evidence>
<feature type="repeat" description="CHCR" evidence="14">
    <location>
        <begin position="1115"/>
        <end position="1261"/>
    </location>
</feature>
<dbReference type="InterPro" id="IPR044644">
    <property type="entry name" value="DinF-like"/>
</dbReference>
<dbReference type="Pfam" id="PF13838">
    <property type="entry name" value="Clathrin_H_link"/>
    <property type="match status" value="1"/>
</dbReference>
<dbReference type="Gene3D" id="1.25.40.10">
    <property type="entry name" value="Tetratricopeptide repeat domain"/>
    <property type="match status" value="2"/>
</dbReference>
<evidence type="ECO:0000256" key="3">
    <source>
        <dbReference type="ARBA" id="ARBA00004277"/>
    </source>
</evidence>